<evidence type="ECO:0000256" key="13">
    <source>
        <dbReference type="PROSITE-ProRule" id="PRU10007"/>
    </source>
</evidence>
<dbReference type="PANTHER" id="PTHR10819:SF3">
    <property type="entry name" value="PHOSPHOTRIESTERASE-RELATED PROTEIN"/>
    <property type="match status" value="1"/>
</dbReference>
<dbReference type="Proteomes" id="UP001318040">
    <property type="component" value="Chromosome 10"/>
</dbReference>
<evidence type="ECO:0000256" key="7">
    <source>
        <dbReference type="ARBA" id="ARBA00049044"/>
    </source>
</evidence>
<dbReference type="Pfam" id="PF02126">
    <property type="entry name" value="PTE"/>
    <property type="match status" value="1"/>
</dbReference>
<feature type="binding site" evidence="11">
    <location>
        <position position="201"/>
    </location>
    <ligand>
        <name>a divalent metal cation</name>
        <dbReference type="ChEBI" id="CHEBI:60240"/>
        <label>2</label>
    </ligand>
</feature>
<sequence>MADPTGLVQTVLGPVAVKALGVTLPHEHLSMAFDCCFVEPPAGHGHRATMEFSLSGLHWIQQHPYSHRGNLRLGEEEEAVRRDLLAFREAGGGALVENSTTGLCRDMGALQRLSRQTGVHVVAGTGFYVASTHTPETQAMTIEQLAGVMRGDLLDGVDGTAVRCGVIGELGCSWPLDETERRVLQAAGTLQADVGCPVIVHPGRHISSPADITRVLLEAGGKAPKIVMSHLDRTLLEREALLEFATLGTYLEFDLFGTEILDYQLNLDIDMPSDNERIHWIEFLLAEGLEKRLLVSHDIHTKHRLTTFGGHGFEHILTKIAPKMLRRGMSQHVLDCILRTNPQTWLAWPEQ</sequence>
<dbReference type="SUPFAM" id="SSF51556">
    <property type="entry name" value="Metallo-dependent hydrolases"/>
    <property type="match status" value="1"/>
</dbReference>
<comment type="catalytic activity">
    <reaction evidence="10">
        <text>N-acetyl-L-methionine + H2O = L-methionine + acetate</text>
        <dbReference type="Rhea" id="RHEA:67440"/>
        <dbReference type="ChEBI" id="CHEBI:15377"/>
        <dbReference type="ChEBI" id="CHEBI:30089"/>
        <dbReference type="ChEBI" id="CHEBI:57844"/>
        <dbReference type="ChEBI" id="CHEBI:71670"/>
    </reaction>
    <physiologicalReaction direction="left-to-right" evidence="10">
        <dbReference type="Rhea" id="RHEA:67441"/>
    </physiologicalReaction>
</comment>
<dbReference type="AlphaFoldDB" id="A0AAJ7WRQ8"/>
<comment type="catalytic activity">
    <reaction evidence="5">
        <text>N-propanoyltaurine + H2O = propanoate + taurine</text>
        <dbReference type="Rhea" id="RHEA:81111"/>
        <dbReference type="ChEBI" id="CHEBI:15377"/>
        <dbReference type="ChEBI" id="CHEBI:17272"/>
        <dbReference type="ChEBI" id="CHEBI:231795"/>
        <dbReference type="ChEBI" id="CHEBI:507393"/>
    </reaction>
    <physiologicalReaction direction="left-to-right" evidence="5">
        <dbReference type="Rhea" id="RHEA:81112"/>
    </physiologicalReaction>
</comment>
<evidence type="ECO:0000256" key="6">
    <source>
        <dbReference type="ARBA" id="ARBA00048664"/>
    </source>
</evidence>
<evidence type="ECO:0000256" key="10">
    <source>
        <dbReference type="ARBA" id="ARBA00093204"/>
    </source>
</evidence>
<dbReference type="InterPro" id="IPR029510">
    <property type="entry name" value="Ald_DH_CS_GLU"/>
</dbReference>
<comment type="catalytic activity">
    <reaction evidence="6">
        <text>N-acetyl-L-valine + H2O = L-valine + acetate</text>
        <dbReference type="Rhea" id="RHEA:81123"/>
        <dbReference type="ChEBI" id="CHEBI:15377"/>
        <dbReference type="ChEBI" id="CHEBI:30089"/>
        <dbReference type="ChEBI" id="CHEBI:57762"/>
        <dbReference type="ChEBI" id="CHEBI:133716"/>
    </reaction>
    <physiologicalReaction direction="left-to-right" evidence="6">
        <dbReference type="Rhea" id="RHEA:81124"/>
    </physiologicalReaction>
</comment>
<evidence type="ECO:0000313" key="15">
    <source>
        <dbReference type="RefSeq" id="XP_032807739.1"/>
    </source>
</evidence>
<comment type="cofactor">
    <cofactor evidence="11">
        <name>a divalent metal cation</name>
        <dbReference type="ChEBI" id="CHEBI:60240"/>
    </cofactor>
    <text evidence="11">Binds 2 divalent metal cations per subunit.</text>
</comment>
<gene>
    <name evidence="15" type="primary">PTER</name>
</gene>
<feature type="binding site" evidence="11">
    <location>
        <position position="298"/>
    </location>
    <ligand>
        <name>a divalent metal cation</name>
        <dbReference type="ChEBI" id="CHEBI:60240"/>
        <label>1</label>
    </ligand>
</feature>
<dbReference type="GO" id="GO:0008270">
    <property type="term" value="F:zinc ion binding"/>
    <property type="evidence" value="ECO:0007669"/>
    <property type="project" value="InterPro"/>
</dbReference>
<evidence type="ECO:0000256" key="1">
    <source>
        <dbReference type="ARBA" id="ARBA00022723"/>
    </source>
</evidence>
<evidence type="ECO:0000256" key="9">
    <source>
        <dbReference type="ARBA" id="ARBA00049821"/>
    </source>
</evidence>
<evidence type="ECO:0000256" key="4">
    <source>
        <dbReference type="ARBA" id="ARBA00047923"/>
    </source>
</evidence>
<proteinExistence type="inferred from homology"/>
<reference evidence="15" key="1">
    <citation type="submission" date="2025-08" db="UniProtKB">
        <authorList>
            <consortium name="RefSeq"/>
        </authorList>
    </citation>
    <scope>IDENTIFICATION</scope>
    <source>
        <tissue evidence="15">Sperm</tissue>
    </source>
</reference>
<evidence type="ECO:0000256" key="12">
    <source>
        <dbReference type="PROSITE-ProRule" id="PRU00679"/>
    </source>
</evidence>
<dbReference type="GO" id="GO:0016491">
    <property type="term" value="F:oxidoreductase activity"/>
    <property type="evidence" value="ECO:0007669"/>
    <property type="project" value="InterPro"/>
</dbReference>
<dbReference type="PROSITE" id="PS51347">
    <property type="entry name" value="PHOSPHOTRIESTERASE_2"/>
    <property type="match status" value="1"/>
</dbReference>
<name>A0AAJ7WRQ8_PETMA</name>
<dbReference type="PROSITE" id="PS00687">
    <property type="entry name" value="ALDEHYDE_DEHYDR_GLU"/>
    <property type="match status" value="1"/>
</dbReference>
<evidence type="ECO:0000256" key="8">
    <source>
        <dbReference type="ARBA" id="ARBA00049742"/>
    </source>
</evidence>
<dbReference type="RefSeq" id="XP_032807739.1">
    <property type="nucleotide sequence ID" value="XM_032951848.1"/>
</dbReference>
<comment type="catalytic activity">
    <reaction evidence="4">
        <text>N-acetyl-L-leucine + H2O = L-leucine + acetate</text>
        <dbReference type="Rhea" id="RHEA:81115"/>
        <dbReference type="ChEBI" id="CHEBI:15377"/>
        <dbReference type="ChEBI" id="CHEBI:30089"/>
        <dbReference type="ChEBI" id="CHEBI:57427"/>
        <dbReference type="ChEBI" id="CHEBI:58270"/>
    </reaction>
    <physiologicalReaction direction="left-to-right" evidence="4">
        <dbReference type="Rhea" id="RHEA:81116"/>
    </physiologicalReaction>
</comment>
<keyword evidence="1 11" id="KW-0479">Metal-binding</keyword>
<feature type="binding site" evidence="11">
    <location>
        <position position="230"/>
    </location>
    <ligand>
        <name>a divalent metal cation</name>
        <dbReference type="ChEBI" id="CHEBI:60240"/>
        <label>2</label>
    </ligand>
</feature>
<feature type="binding site" evidence="11">
    <location>
        <position position="169"/>
    </location>
    <ligand>
        <name>a divalent metal cation</name>
        <dbReference type="ChEBI" id="CHEBI:60240"/>
        <label>2</label>
    </ligand>
</feature>
<dbReference type="InterPro" id="IPR032466">
    <property type="entry name" value="Metal_Hydrolase"/>
</dbReference>
<organism evidence="14 15">
    <name type="scientific">Petromyzon marinus</name>
    <name type="common">Sea lamprey</name>
    <dbReference type="NCBI Taxonomy" id="7757"/>
    <lineage>
        <taxon>Eukaryota</taxon>
        <taxon>Metazoa</taxon>
        <taxon>Chordata</taxon>
        <taxon>Craniata</taxon>
        <taxon>Vertebrata</taxon>
        <taxon>Cyclostomata</taxon>
        <taxon>Hyperoartia</taxon>
        <taxon>Petromyzontiformes</taxon>
        <taxon>Petromyzontidae</taxon>
        <taxon>Petromyzon</taxon>
    </lineage>
</organism>
<dbReference type="Gene3D" id="3.20.20.140">
    <property type="entry name" value="Metal-dependent hydrolases"/>
    <property type="match status" value="1"/>
</dbReference>
<feature type="active site" evidence="13">
    <location>
        <position position="218"/>
    </location>
</feature>
<dbReference type="KEGG" id="pmrn:116941128"/>
<dbReference type="PANTHER" id="PTHR10819">
    <property type="entry name" value="PHOSPHOTRIESTERASE-RELATED"/>
    <property type="match status" value="1"/>
</dbReference>
<dbReference type="PROSITE" id="PS01322">
    <property type="entry name" value="PHOSPHOTRIESTERASE_1"/>
    <property type="match status" value="1"/>
</dbReference>
<comment type="similarity">
    <text evidence="12">Belongs to the metallo-dependent hydrolases superfamily. Phosphotriesterase family.</text>
</comment>
<comment type="catalytic activity">
    <reaction evidence="7">
        <text>N-acetyltaurine + H2O = taurine + acetate</text>
        <dbReference type="Rhea" id="RHEA:81107"/>
        <dbReference type="ChEBI" id="CHEBI:15377"/>
        <dbReference type="ChEBI" id="CHEBI:30089"/>
        <dbReference type="ChEBI" id="CHEBI:133737"/>
        <dbReference type="ChEBI" id="CHEBI:507393"/>
    </reaction>
    <physiologicalReaction direction="left-to-right" evidence="7">
        <dbReference type="Rhea" id="RHEA:81108"/>
    </physiologicalReaction>
</comment>
<feature type="binding site" evidence="11">
    <location>
        <position position="28"/>
    </location>
    <ligand>
        <name>a divalent metal cation</name>
        <dbReference type="ChEBI" id="CHEBI:60240"/>
        <label>1</label>
    </ligand>
</feature>
<feature type="binding site" evidence="11">
    <location>
        <position position="26"/>
    </location>
    <ligand>
        <name>a divalent metal cation</name>
        <dbReference type="ChEBI" id="CHEBI:60240"/>
        <label>1</label>
    </ligand>
</feature>
<evidence type="ECO:0000313" key="14">
    <source>
        <dbReference type="Proteomes" id="UP001318040"/>
    </source>
</evidence>
<comment type="catalytic activity">
    <reaction evidence="3">
        <text>N-acetyl-L-isoleucine + H2O = L-isoleucine + acetate</text>
        <dbReference type="Rhea" id="RHEA:81119"/>
        <dbReference type="ChEBI" id="CHEBI:15377"/>
        <dbReference type="ChEBI" id="CHEBI:30089"/>
        <dbReference type="ChEBI" id="CHEBI:58045"/>
        <dbReference type="ChEBI" id="CHEBI:133735"/>
    </reaction>
    <physiologicalReaction direction="left-to-right" evidence="3">
        <dbReference type="Rhea" id="RHEA:81120"/>
    </physiologicalReaction>
</comment>
<dbReference type="CTD" id="9317"/>
<evidence type="ECO:0000256" key="11">
    <source>
        <dbReference type="PIRSR" id="PIRSR601559-52"/>
    </source>
</evidence>
<protein>
    <recommendedName>
        <fullName evidence="8">N-acetyltaurine hydrolase</fullName>
    </recommendedName>
    <alternativeName>
        <fullName evidence="9">Phosphotriesterase-related protein</fullName>
    </alternativeName>
</protein>
<dbReference type="GeneID" id="116941128"/>
<evidence type="ECO:0000256" key="5">
    <source>
        <dbReference type="ARBA" id="ARBA00048249"/>
    </source>
</evidence>
<comment type="caution">
    <text evidence="12">Lacks conserved residue(s) required for the propagation of feature annotation.</text>
</comment>
<dbReference type="GO" id="GO:0016788">
    <property type="term" value="F:hydrolase activity, acting on ester bonds"/>
    <property type="evidence" value="ECO:0007669"/>
    <property type="project" value="InterPro"/>
</dbReference>
<dbReference type="InterPro" id="IPR001559">
    <property type="entry name" value="Phosphotriesterase"/>
</dbReference>
<dbReference type="InterPro" id="IPR017947">
    <property type="entry name" value="AryldialkylPase_Zn-BS"/>
</dbReference>
<evidence type="ECO:0000256" key="2">
    <source>
        <dbReference type="ARBA" id="ARBA00022801"/>
    </source>
</evidence>
<feature type="binding site" evidence="11">
    <location>
        <position position="169"/>
    </location>
    <ligand>
        <name>a divalent metal cation</name>
        <dbReference type="ChEBI" id="CHEBI:60240"/>
        <label>1</label>
    </ligand>
</feature>
<accession>A0AAJ7WRQ8</accession>
<keyword evidence="2" id="KW-0378">Hydrolase</keyword>
<evidence type="ECO:0000256" key="3">
    <source>
        <dbReference type="ARBA" id="ARBA00047442"/>
    </source>
</evidence>
<keyword evidence="14" id="KW-1185">Reference proteome</keyword>